<dbReference type="SMART" id="SM00356">
    <property type="entry name" value="ZnF_C3H1"/>
    <property type="match status" value="2"/>
</dbReference>
<dbReference type="InterPro" id="IPR000571">
    <property type="entry name" value="Znf_CCCH"/>
</dbReference>
<evidence type="ECO:0000313" key="8">
    <source>
        <dbReference type="Proteomes" id="UP000321518"/>
    </source>
</evidence>
<organism evidence="7 8">
    <name type="scientific">Rhodotorula toruloides</name>
    <name type="common">Yeast</name>
    <name type="synonym">Rhodosporidium toruloides</name>
    <dbReference type="NCBI Taxonomy" id="5286"/>
    <lineage>
        <taxon>Eukaryota</taxon>
        <taxon>Fungi</taxon>
        <taxon>Dikarya</taxon>
        <taxon>Basidiomycota</taxon>
        <taxon>Pucciniomycotina</taxon>
        <taxon>Microbotryomycetes</taxon>
        <taxon>Sporidiobolales</taxon>
        <taxon>Sporidiobolaceae</taxon>
        <taxon>Rhodotorula</taxon>
    </lineage>
</organism>
<feature type="compositionally biased region" description="Basic and acidic residues" evidence="5">
    <location>
        <begin position="1"/>
        <end position="19"/>
    </location>
</feature>
<feature type="domain" description="C3H1-type" evidence="6">
    <location>
        <begin position="93"/>
        <end position="120"/>
    </location>
</feature>
<dbReference type="Pfam" id="PF00642">
    <property type="entry name" value="zf-CCCH"/>
    <property type="match status" value="1"/>
</dbReference>
<feature type="compositionally biased region" description="Low complexity" evidence="5">
    <location>
        <begin position="30"/>
        <end position="42"/>
    </location>
</feature>
<feature type="zinc finger region" description="C3H1-type" evidence="4">
    <location>
        <begin position="168"/>
        <end position="205"/>
    </location>
</feature>
<dbReference type="GO" id="GO:0008270">
    <property type="term" value="F:zinc ion binding"/>
    <property type="evidence" value="ECO:0007669"/>
    <property type="project" value="UniProtKB-KW"/>
</dbReference>
<evidence type="ECO:0000256" key="1">
    <source>
        <dbReference type="ARBA" id="ARBA00022723"/>
    </source>
</evidence>
<dbReference type="EMBL" id="BJWK01000002">
    <property type="protein sequence ID" value="GEM06906.1"/>
    <property type="molecule type" value="Genomic_DNA"/>
</dbReference>
<evidence type="ECO:0000256" key="2">
    <source>
        <dbReference type="ARBA" id="ARBA00022771"/>
    </source>
</evidence>
<feature type="domain" description="C3H1-type" evidence="6">
    <location>
        <begin position="168"/>
        <end position="205"/>
    </location>
</feature>
<evidence type="ECO:0000313" key="7">
    <source>
        <dbReference type="EMBL" id="GEM06906.1"/>
    </source>
</evidence>
<proteinExistence type="predicted"/>
<dbReference type="Gene3D" id="6.20.400.10">
    <property type="match status" value="1"/>
</dbReference>
<dbReference type="Pfam" id="PF16543">
    <property type="entry name" value="DFRP_C"/>
    <property type="match status" value="1"/>
</dbReference>
<dbReference type="InterPro" id="IPR032378">
    <property type="entry name" value="ZC3H15/TMA46_C"/>
</dbReference>
<dbReference type="SUPFAM" id="SSF90229">
    <property type="entry name" value="CCCH zinc finger"/>
    <property type="match status" value="1"/>
</dbReference>
<comment type="caution">
    <text evidence="7">The sequence shown here is derived from an EMBL/GenBank/DDBJ whole genome shotgun (WGS) entry which is preliminary data.</text>
</comment>
<sequence>MPPKKQDGKPAKVKDDKTFGMKNKNKSAKVQKQVQIINQQEAQRGKNKEALEKAKEKERLAEKKRAEQAKKELEAQLYGGMDIVQPKVPFGVDPKSVLCAFHKAGRCQKGAKCKFSHDLNQDRKGAKANLYEDARDANKKDPTKDEDMSTWTEEQLRDAVSKKGNPKATTDIVCKHFLEAIEKQIYGWFWECPAGEKCIYRHALPPGFVLKSQKKKDDSEDKTLSIEEFLEVERHKLNQTKLTPITKETFAEWKKNRVSKKEAEEQALQSAKSATAAAGKLSGLSGRDLFTFNSELLGADEDEDEDDEWDLEQLRLRTESERREKEAERIRALGGDVASMSLAEPSGESQPAEEGENGAEGS</sequence>
<dbReference type="PANTHER" id="PTHR12681:SF0">
    <property type="entry name" value="ZINC FINGER CCCH DOMAIN-CONTAINING PROTEIN 15"/>
    <property type="match status" value="1"/>
</dbReference>
<dbReference type="PROSITE" id="PS50103">
    <property type="entry name" value="ZF_C3H1"/>
    <property type="match status" value="2"/>
</dbReference>
<keyword evidence="3 4" id="KW-0862">Zinc</keyword>
<feature type="compositionally biased region" description="Basic and acidic residues" evidence="5">
    <location>
        <begin position="126"/>
        <end position="147"/>
    </location>
</feature>
<evidence type="ECO:0000259" key="6">
    <source>
        <dbReference type="PROSITE" id="PS50103"/>
    </source>
</evidence>
<name>A0A511KAC1_RHOTO</name>
<evidence type="ECO:0000256" key="5">
    <source>
        <dbReference type="SAM" id="MobiDB-lite"/>
    </source>
</evidence>
<dbReference type="OrthoDB" id="278280at2759"/>
<dbReference type="Gene3D" id="4.10.1000.10">
    <property type="entry name" value="Zinc finger, CCCH-type"/>
    <property type="match status" value="1"/>
</dbReference>
<dbReference type="AlphaFoldDB" id="A0A511KAC1"/>
<dbReference type="GO" id="GO:0002181">
    <property type="term" value="P:cytoplasmic translation"/>
    <property type="evidence" value="ECO:0007669"/>
    <property type="project" value="TreeGrafter"/>
</dbReference>
<feature type="compositionally biased region" description="Acidic residues" evidence="5">
    <location>
        <begin position="351"/>
        <end position="362"/>
    </location>
</feature>
<keyword evidence="1 4" id="KW-0479">Metal-binding</keyword>
<feature type="compositionally biased region" description="Basic and acidic residues" evidence="5">
    <location>
        <begin position="43"/>
        <end position="68"/>
    </location>
</feature>
<gene>
    <name evidence="7" type="ORF">Rt10032_c02g0923</name>
</gene>
<feature type="region of interest" description="Disordered" evidence="5">
    <location>
        <begin position="126"/>
        <end position="151"/>
    </location>
</feature>
<evidence type="ECO:0000256" key="3">
    <source>
        <dbReference type="ARBA" id="ARBA00022833"/>
    </source>
</evidence>
<reference evidence="7 8" key="1">
    <citation type="submission" date="2019-07" db="EMBL/GenBank/DDBJ databases">
        <title>Rhodotorula toruloides NBRC10032 genome sequencing.</title>
        <authorList>
            <person name="Shida Y."/>
            <person name="Takaku H."/>
            <person name="Ogasawara W."/>
            <person name="Mori K."/>
        </authorList>
    </citation>
    <scope>NUCLEOTIDE SEQUENCE [LARGE SCALE GENOMIC DNA]</scope>
    <source>
        <strain evidence="7 8">NBRC10032</strain>
    </source>
</reference>
<dbReference type="GO" id="GO:0003729">
    <property type="term" value="F:mRNA binding"/>
    <property type="evidence" value="ECO:0007669"/>
    <property type="project" value="TreeGrafter"/>
</dbReference>
<feature type="compositionally biased region" description="Basic and acidic residues" evidence="5">
    <location>
        <begin position="317"/>
        <end position="331"/>
    </location>
</feature>
<dbReference type="Proteomes" id="UP000321518">
    <property type="component" value="Unassembled WGS sequence"/>
</dbReference>
<feature type="region of interest" description="Disordered" evidence="5">
    <location>
        <begin position="1"/>
        <end position="68"/>
    </location>
</feature>
<dbReference type="GO" id="GO:0005829">
    <property type="term" value="C:cytosol"/>
    <property type="evidence" value="ECO:0007669"/>
    <property type="project" value="TreeGrafter"/>
</dbReference>
<dbReference type="PANTHER" id="PTHR12681">
    <property type="entry name" value="ZINC FINGER-CONTAINING PROTEIN P48ZNF"/>
    <property type="match status" value="1"/>
</dbReference>
<dbReference type="InterPro" id="IPR036855">
    <property type="entry name" value="Znf_CCCH_sf"/>
</dbReference>
<evidence type="ECO:0000256" key="4">
    <source>
        <dbReference type="PROSITE-ProRule" id="PRU00723"/>
    </source>
</evidence>
<feature type="region of interest" description="Disordered" evidence="5">
    <location>
        <begin position="317"/>
        <end position="362"/>
    </location>
</feature>
<feature type="zinc finger region" description="C3H1-type" evidence="4">
    <location>
        <begin position="93"/>
        <end position="120"/>
    </location>
</feature>
<accession>A0A511KAC1</accession>
<protein>
    <submittedName>
        <fullName evidence="7">CCCH finger DNA binding protein</fullName>
    </submittedName>
</protein>
<keyword evidence="2 4" id="KW-0863">Zinc-finger</keyword>